<dbReference type="RefSeq" id="WP_378239797.1">
    <property type="nucleotide sequence ID" value="NZ_JBHRWK010000022.1"/>
</dbReference>
<reference evidence="2" key="1">
    <citation type="journal article" date="2019" name="Int. J. Syst. Evol. Microbiol.">
        <title>The Global Catalogue of Microorganisms (GCM) 10K type strain sequencing project: providing services to taxonomists for standard genome sequencing and annotation.</title>
        <authorList>
            <consortium name="The Broad Institute Genomics Platform"/>
            <consortium name="The Broad Institute Genome Sequencing Center for Infectious Disease"/>
            <person name="Wu L."/>
            <person name="Ma J."/>
        </authorList>
    </citation>
    <scope>NUCLEOTIDE SEQUENCE [LARGE SCALE GENOMIC DNA]</scope>
    <source>
        <strain evidence="2">CGMCC 4.7676</strain>
    </source>
</reference>
<comment type="caution">
    <text evidence="1">The sequence shown here is derived from an EMBL/GenBank/DDBJ whole genome shotgun (WGS) entry which is preliminary data.</text>
</comment>
<organism evidence="1 2">
    <name type="scientific">Amycolatopsis speibonae</name>
    <dbReference type="NCBI Taxonomy" id="1450224"/>
    <lineage>
        <taxon>Bacteria</taxon>
        <taxon>Bacillati</taxon>
        <taxon>Actinomycetota</taxon>
        <taxon>Actinomycetes</taxon>
        <taxon>Pseudonocardiales</taxon>
        <taxon>Pseudonocardiaceae</taxon>
        <taxon>Amycolatopsis</taxon>
    </lineage>
</organism>
<gene>
    <name evidence="1" type="ORF">ACFOSH_16560</name>
</gene>
<evidence type="ECO:0000313" key="2">
    <source>
        <dbReference type="Proteomes" id="UP001595645"/>
    </source>
</evidence>
<proteinExistence type="predicted"/>
<dbReference type="Pfam" id="PF10604">
    <property type="entry name" value="Polyketide_cyc2"/>
    <property type="match status" value="1"/>
</dbReference>
<sequence length="152" mass="16417">MTWTRTSREILPCPPSALWPSLAGFTRWPSWDPDLAEVELHGPAEVGSTGFVVPSGAVRGRVHSRIAEPFTITSLTQDREVAIRQPVPFGAMDIAFKLTTVDGGTEFVQEIRIGGPLRAVMVAIIGGDVVKHFDVKCARLTELAAAQADHDA</sequence>
<dbReference type="Proteomes" id="UP001595645">
    <property type="component" value="Unassembled WGS sequence"/>
</dbReference>
<dbReference type="EMBL" id="JBHRWK010000022">
    <property type="protein sequence ID" value="MFC3451042.1"/>
    <property type="molecule type" value="Genomic_DNA"/>
</dbReference>
<dbReference type="InterPro" id="IPR019587">
    <property type="entry name" value="Polyketide_cyclase/dehydratase"/>
</dbReference>
<evidence type="ECO:0000313" key="1">
    <source>
        <dbReference type="EMBL" id="MFC3451042.1"/>
    </source>
</evidence>
<dbReference type="InterPro" id="IPR023393">
    <property type="entry name" value="START-like_dom_sf"/>
</dbReference>
<accession>A0ABV7NZM1</accession>
<keyword evidence="2" id="KW-1185">Reference proteome</keyword>
<name>A0ABV7NZM1_9PSEU</name>
<protein>
    <submittedName>
        <fullName evidence="1">SRPBCC family protein</fullName>
    </submittedName>
</protein>
<dbReference type="Gene3D" id="3.30.530.20">
    <property type="match status" value="1"/>
</dbReference>
<dbReference type="SUPFAM" id="SSF55961">
    <property type="entry name" value="Bet v1-like"/>
    <property type="match status" value="1"/>
</dbReference>